<gene>
    <name evidence="1" type="ORF">IAC10_11820</name>
</gene>
<comment type="caution">
    <text evidence="1">The sequence shown here is derived from an EMBL/GenBank/DDBJ whole genome shotgun (WGS) entry which is preliminary data.</text>
</comment>
<name>A0A9D1F0T0_9BACT</name>
<dbReference type="EMBL" id="DVIU01000235">
    <property type="protein sequence ID" value="HIS37291.1"/>
    <property type="molecule type" value="Genomic_DNA"/>
</dbReference>
<accession>A0A9D1F0T0</accession>
<feature type="non-terminal residue" evidence="1">
    <location>
        <position position="1"/>
    </location>
</feature>
<evidence type="ECO:0000313" key="2">
    <source>
        <dbReference type="Proteomes" id="UP000823928"/>
    </source>
</evidence>
<protein>
    <submittedName>
        <fullName evidence="1">Uncharacterized protein</fullName>
    </submittedName>
</protein>
<reference evidence="1" key="2">
    <citation type="journal article" date="2021" name="PeerJ">
        <title>Extensive microbial diversity within the chicken gut microbiome revealed by metagenomics and culture.</title>
        <authorList>
            <person name="Gilroy R."/>
            <person name="Ravi A."/>
            <person name="Getino M."/>
            <person name="Pursley I."/>
            <person name="Horton D.L."/>
            <person name="Alikhan N.F."/>
            <person name="Baker D."/>
            <person name="Gharbi K."/>
            <person name="Hall N."/>
            <person name="Watson M."/>
            <person name="Adriaenssens E.M."/>
            <person name="Foster-Nyarko E."/>
            <person name="Jarju S."/>
            <person name="Secka A."/>
            <person name="Antonio M."/>
            <person name="Oren A."/>
            <person name="Chaudhuri R.R."/>
            <person name="La Ragione R."/>
            <person name="Hildebrand F."/>
            <person name="Pallen M.J."/>
        </authorList>
    </citation>
    <scope>NUCLEOTIDE SEQUENCE</scope>
    <source>
        <strain evidence="1">6276</strain>
    </source>
</reference>
<evidence type="ECO:0000313" key="1">
    <source>
        <dbReference type="EMBL" id="HIS37291.1"/>
    </source>
</evidence>
<reference evidence="1" key="1">
    <citation type="submission" date="2020-10" db="EMBL/GenBank/DDBJ databases">
        <authorList>
            <person name="Gilroy R."/>
        </authorList>
    </citation>
    <scope>NUCLEOTIDE SEQUENCE</scope>
    <source>
        <strain evidence="1">6276</strain>
    </source>
</reference>
<dbReference type="Proteomes" id="UP000823928">
    <property type="component" value="Unassembled WGS sequence"/>
</dbReference>
<organism evidence="1 2">
    <name type="scientific">Candidatus Scatousia excrementigallinarum</name>
    <dbReference type="NCBI Taxonomy" id="2840935"/>
    <lineage>
        <taxon>Bacteria</taxon>
        <taxon>Candidatus Scatousia</taxon>
    </lineage>
</organism>
<dbReference type="AlphaFoldDB" id="A0A9D1F0T0"/>
<proteinExistence type="predicted"/>
<sequence length="169" mass="18344">NGSKKPNKQNEDVALFNANGLGSSCAIELDNGKCFTAAFTPTPLTKAECEAQKDDLGIKKCYYEQDYWAGAVKQCGGVNNMPTGADLTKIAQAIYKGNPSISSSGTTNNLTYESGTATSLGLPEPSFVLWSGEEYSEYDAYRRYFNPTYAGYRNYGRYKSGLQAICLGD</sequence>